<feature type="transmembrane region" description="Helical" evidence="1">
    <location>
        <begin position="181"/>
        <end position="197"/>
    </location>
</feature>
<dbReference type="KEGG" id="ccb:Clocel_0348"/>
<evidence type="ECO:0000259" key="2">
    <source>
        <dbReference type="Pfam" id="PF02517"/>
    </source>
</evidence>
<evidence type="ECO:0000313" key="3">
    <source>
        <dbReference type="EMBL" id="ADL50128.1"/>
    </source>
</evidence>
<dbReference type="HOGENOM" id="CLU_057837_1_0_9"/>
<evidence type="ECO:0000256" key="1">
    <source>
        <dbReference type="SAM" id="Phobius"/>
    </source>
</evidence>
<dbReference type="GO" id="GO:0004175">
    <property type="term" value="F:endopeptidase activity"/>
    <property type="evidence" value="ECO:0007669"/>
    <property type="project" value="UniProtKB-ARBA"/>
</dbReference>
<protein>
    <submittedName>
        <fullName evidence="3">Abortive infection protein</fullName>
    </submittedName>
</protein>
<sequence>MYKARKGNLLMLIIAVMGILGSLLIAVVGKLAPQILSFLRSDIGTIVLLGITDFVFLGVPIGAYILFKRRPLKEIFRFNKLSVIDAMLVAASAILFLPTVSILGTITSIFSNNDVGEMVTSISSMPTLVMLFSVAVLPAIFEELALRGIALSEYRNKSIVTAVLMNGLLFSLFHLNIQQSLYTFAMGAIMALIVIYTDSIFSSMVFHFVVNGINVIMAKISIFILEHTDPSMMDSTNAKVETNAATIISFAFFGIIAMSFLVGGILVVILIRNRNRDKWVGKYPPFRMKPANKWFKKDADLDKKSLNSTDEQSDKEYRRVFRRQKRAQRIVDVTLILNIVIYIAYTLIMTEQITL</sequence>
<dbReference type="Proteomes" id="UP000002730">
    <property type="component" value="Chromosome"/>
</dbReference>
<accession>D9SQ61</accession>
<name>D9SQ61_CLOC7</name>
<dbReference type="InterPro" id="IPR003675">
    <property type="entry name" value="Rce1/LyrA-like_dom"/>
</dbReference>
<organism evidence="3 4">
    <name type="scientific">Clostridium cellulovorans (strain ATCC 35296 / DSM 3052 / OCM 3 / 743B)</name>
    <dbReference type="NCBI Taxonomy" id="573061"/>
    <lineage>
        <taxon>Bacteria</taxon>
        <taxon>Bacillati</taxon>
        <taxon>Bacillota</taxon>
        <taxon>Clostridia</taxon>
        <taxon>Eubacteriales</taxon>
        <taxon>Clostridiaceae</taxon>
        <taxon>Clostridium</taxon>
    </lineage>
</organism>
<gene>
    <name evidence="3" type="ordered locus">Clocel_0348</name>
</gene>
<feature type="transmembrane region" description="Helical" evidence="1">
    <location>
        <begin position="158"/>
        <end position="175"/>
    </location>
</feature>
<keyword evidence="1" id="KW-1133">Transmembrane helix</keyword>
<feature type="transmembrane region" description="Helical" evidence="1">
    <location>
        <begin position="330"/>
        <end position="348"/>
    </location>
</feature>
<keyword evidence="4" id="KW-1185">Reference proteome</keyword>
<dbReference type="eggNOG" id="COG1266">
    <property type="taxonomic scope" value="Bacteria"/>
</dbReference>
<feature type="transmembrane region" description="Helical" evidence="1">
    <location>
        <begin position="204"/>
        <end position="225"/>
    </location>
</feature>
<dbReference type="AlphaFoldDB" id="D9SQ61"/>
<evidence type="ECO:0000313" key="4">
    <source>
        <dbReference type="Proteomes" id="UP000002730"/>
    </source>
</evidence>
<keyword evidence="1" id="KW-0472">Membrane</keyword>
<feature type="transmembrane region" description="Helical" evidence="1">
    <location>
        <begin position="245"/>
        <end position="271"/>
    </location>
</feature>
<keyword evidence="1" id="KW-0812">Transmembrane</keyword>
<feature type="transmembrane region" description="Helical" evidence="1">
    <location>
        <begin position="122"/>
        <end position="146"/>
    </location>
</feature>
<feature type="transmembrane region" description="Helical" evidence="1">
    <location>
        <begin position="88"/>
        <end position="110"/>
    </location>
</feature>
<feature type="domain" description="CAAX prenyl protease 2/Lysostaphin resistance protein A-like" evidence="2">
    <location>
        <begin position="127"/>
        <end position="212"/>
    </location>
</feature>
<dbReference type="PANTHER" id="PTHR36435:SF1">
    <property type="entry name" value="CAAX AMINO TERMINAL PROTEASE FAMILY PROTEIN"/>
    <property type="match status" value="1"/>
</dbReference>
<dbReference type="Pfam" id="PF02517">
    <property type="entry name" value="Rce1-like"/>
    <property type="match status" value="1"/>
</dbReference>
<dbReference type="RefSeq" id="WP_010075105.1">
    <property type="nucleotide sequence ID" value="NC_014393.1"/>
</dbReference>
<dbReference type="PANTHER" id="PTHR36435">
    <property type="entry name" value="SLR1288 PROTEIN"/>
    <property type="match status" value="1"/>
</dbReference>
<feature type="transmembrane region" description="Helical" evidence="1">
    <location>
        <begin position="9"/>
        <end position="31"/>
    </location>
</feature>
<dbReference type="EMBL" id="CP002160">
    <property type="protein sequence ID" value="ADL50128.1"/>
    <property type="molecule type" value="Genomic_DNA"/>
</dbReference>
<dbReference type="OrthoDB" id="2035856at2"/>
<feature type="transmembrane region" description="Helical" evidence="1">
    <location>
        <begin position="43"/>
        <end position="67"/>
    </location>
</feature>
<dbReference type="STRING" id="573061.Clocel_0348"/>
<reference evidence="3 4" key="1">
    <citation type="submission" date="2010-08" db="EMBL/GenBank/DDBJ databases">
        <title>Complete sequence of Clostridium cellulovorans 743B.</title>
        <authorList>
            <consortium name="US DOE Joint Genome Institute"/>
            <person name="Lucas S."/>
            <person name="Copeland A."/>
            <person name="Lapidus A."/>
            <person name="Cheng J.-F."/>
            <person name="Bruce D."/>
            <person name="Goodwin L."/>
            <person name="Pitluck S."/>
            <person name="Chertkov O."/>
            <person name="Detter J.C."/>
            <person name="Han C."/>
            <person name="Tapia R."/>
            <person name="Land M."/>
            <person name="Hauser L."/>
            <person name="Chang Y.-J."/>
            <person name="Jeffries C."/>
            <person name="Kyrpides N."/>
            <person name="Ivanova N."/>
            <person name="Mikhailova N."/>
            <person name="Hemme C.L."/>
            <person name="Woyke T."/>
        </authorList>
    </citation>
    <scope>NUCLEOTIDE SEQUENCE [LARGE SCALE GENOMIC DNA]</scope>
    <source>
        <strain evidence="4">ATCC 35296 / DSM 3052 / OCM 3 / 743B</strain>
    </source>
</reference>
<dbReference type="InterPro" id="IPR052710">
    <property type="entry name" value="CAAX_protease"/>
</dbReference>
<proteinExistence type="predicted"/>
<dbReference type="GO" id="GO:0080120">
    <property type="term" value="P:CAAX-box protein maturation"/>
    <property type="evidence" value="ECO:0007669"/>
    <property type="project" value="UniProtKB-ARBA"/>
</dbReference>